<gene>
    <name evidence="1" type="ORF">S12H4_20789</name>
</gene>
<organism evidence="1">
    <name type="scientific">marine sediment metagenome</name>
    <dbReference type="NCBI Taxonomy" id="412755"/>
    <lineage>
        <taxon>unclassified sequences</taxon>
        <taxon>metagenomes</taxon>
        <taxon>ecological metagenomes</taxon>
    </lineage>
</organism>
<sequence length="116" mass="13133">MAIEGRVTRDKVGKVLDYIELMGGVEGVTPNTNFIQKPTNNRFDRLLSLVLTHFNGQSFLSKDVQKTYKSIHEEVPLSTISTYLSRLVDRGVLTRDGTSFEWKYTVKSIGSLNHLN</sequence>
<proteinExistence type="predicted"/>
<dbReference type="EMBL" id="BARW01010588">
    <property type="protein sequence ID" value="GAI78143.1"/>
    <property type="molecule type" value="Genomic_DNA"/>
</dbReference>
<comment type="caution">
    <text evidence="1">The sequence shown here is derived from an EMBL/GenBank/DDBJ whole genome shotgun (WGS) entry which is preliminary data.</text>
</comment>
<evidence type="ECO:0000313" key="1">
    <source>
        <dbReference type="EMBL" id="GAI78143.1"/>
    </source>
</evidence>
<dbReference type="AlphaFoldDB" id="X1RC53"/>
<reference evidence="1" key="1">
    <citation type="journal article" date="2014" name="Front. Microbiol.">
        <title>High frequency of phylogenetically diverse reductive dehalogenase-homologous genes in deep subseafloor sedimentary metagenomes.</title>
        <authorList>
            <person name="Kawai M."/>
            <person name="Futagami T."/>
            <person name="Toyoda A."/>
            <person name="Takaki Y."/>
            <person name="Nishi S."/>
            <person name="Hori S."/>
            <person name="Arai W."/>
            <person name="Tsubouchi T."/>
            <person name="Morono Y."/>
            <person name="Uchiyama I."/>
            <person name="Ito T."/>
            <person name="Fujiyama A."/>
            <person name="Inagaki F."/>
            <person name="Takami H."/>
        </authorList>
    </citation>
    <scope>NUCLEOTIDE SEQUENCE</scope>
    <source>
        <strain evidence="1">Expedition CK06-06</strain>
    </source>
</reference>
<accession>X1RC53</accession>
<protein>
    <submittedName>
        <fullName evidence="1">Uncharacterized protein</fullName>
    </submittedName>
</protein>
<name>X1RC53_9ZZZZ</name>